<sequence>MGDYGGAVLNIGPHPPAPHPPTNTTLSGSFTKPQPSPQQLNSASCTVSTCLPGECHPQSSSALPWVLLTSKSTYSCWMRMTNHIRDLIFASIPSFLLCVTSGVIQQETAAQILYQKKSWSGA</sequence>
<evidence type="ECO:0000313" key="3">
    <source>
        <dbReference type="Proteomes" id="UP001292094"/>
    </source>
</evidence>
<proteinExistence type="predicted"/>
<evidence type="ECO:0000313" key="2">
    <source>
        <dbReference type="EMBL" id="KAK4312673.1"/>
    </source>
</evidence>
<accession>A0AAE1PQP4</accession>
<dbReference type="Proteomes" id="UP001292094">
    <property type="component" value="Unassembled WGS sequence"/>
</dbReference>
<keyword evidence="3" id="KW-1185">Reference proteome</keyword>
<feature type="compositionally biased region" description="Polar residues" evidence="1">
    <location>
        <begin position="22"/>
        <end position="41"/>
    </location>
</feature>
<dbReference type="AlphaFoldDB" id="A0AAE1PQP4"/>
<name>A0AAE1PQP4_9EUCA</name>
<evidence type="ECO:0000256" key="1">
    <source>
        <dbReference type="SAM" id="MobiDB-lite"/>
    </source>
</evidence>
<reference evidence="2" key="1">
    <citation type="submission" date="2023-11" db="EMBL/GenBank/DDBJ databases">
        <title>Genome assemblies of two species of porcelain crab, Petrolisthes cinctipes and Petrolisthes manimaculis (Anomura: Porcellanidae).</title>
        <authorList>
            <person name="Angst P."/>
        </authorList>
    </citation>
    <scope>NUCLEOTIDE SEQUENCE</scope>
    <source>
        <strain evidence="2">PB745_02</strain>
        <tissue evidence="2">Gill</tissue>
    </source>
</reference>
<protein>
    <submittedName>
        <fullName evidence="2">Uncharacterized protein</fullName>
    </submittedName>
</protein>
<comment type="caution">
    <text evidence="2">The sequence shown here is derived from an EMBL/GenBank/DDBJ whole genome shotgun (WGS) entry which is preliminary data.</text>
</comment>
<feature type="region of interest" description="Disordered" evidence="1">
    <location>
        <begin position="9"/>
        <end position="41"/>
    </location>
</feature>
<organism evidence="2 3">
    <name type="scientific">Petrolisthes manimaculis</name>
    <dbReference type="NCBI Taxonomy" id="1843537"/>
    <lineage>
        <taxon>Eukaryota</taxon>
        <taxon>Metazoa</taxon>
        <taxon>Ecdysozoa</taxon>
        <taxon>Arthropoda</taxon>
        <taxon>Crustacea</taxon>
        <taxon>Multicrustacea</taxon>
        <taxon>Malacostraca</taxon>
        <taxon>Eumalacostraca</taxon>
        <taxon>Eucarida</taxon>
        <taxon>Decapoda</taxon>
        <taxon>Pleocyemata</taxon>
        <taxon>Anomura</taxon>
        <taxon>Galatheoidea</taxon>
        <taxon>Porcellanidae</taxon>
        <taxon>Petrolisthes</taxon>
    </lineage>
</organism>
<dbReference type="EMBL" id="JAWZYT010001389">
    <property type="protein sequence ID" value="KAK4312673.1"/>
    <property type="molecule type" value="Genomic_DNA"/>
</dbReference>
<gene>
    <name evidence="2" type="ORF">Pmani_015923</name>
</gene>